<dbReference type="AlphaFoldDB" id="A0AB34GJG2"/>
<sequence length="129" mass="13684">MELMESTGAAAAVGWLRLFTAPAWDTLGPSSSTAAFSPAPAPALRKSLVRSAVRSPAWSWILTVQQQNLAFREEVTPLQLQAVAGGRMPREATASLVDFVLAASVLTSSLPIGFEKQCGVMESHKLSCP</sequence>
<comment type="caution">
    <text evidence="1">The sequence shown here is derived from an EMBL/GenBank/DDBJ whole genome shotgun (WGS) entry which is preliminary data.</text>
</comment>
<evidence type="ECO:0000313" key="2">
    <source>
        <dbReference type="Proteomes" id="UP001159641"/>
    </source>
</evidence>
<name>A0AB34GJG2_ESCRO</name>
<proteinExistence type="predicted"/>
<keyword evidence="2" id="KW-1185">Reference proteome</keyword>
<accession>A0AB34GJG2</accession>
<dbReference type="Proteomes" id="UP001159641">
    <property type="component" value="Unassembled WGS sequence"/>
</dbReference>
<gene>
    <name evidence="1" type="ORF">J1605_012600</name>
</gene>
<organism evidence="1 2">
    <name type="scientific">Eschrichtius robustus</name>
    <name type="common">California gray whale</name>
    <name type="synonym">Eschrichtius gibbosus</name>
    <dbReference type="NCBI Taxonomy" id="9764"/>
    <lineage>
        <taxon>Eukaryota</taxon>
        <taxon>Metazoa</taxon>
        <taxon>Chordata</taxon>
        <taxon>Craniata</taxon>
        <taxon>Vertebrata</taxon>
        <taxon>Euteleostomi</taxon>
        <taxon>Mammalia</taxon>
        <taxon>Eutheria</taxon>
        <taxon>Laurasiatheria</taxon>
        <taxon>Artiodactyla</taxon>
        <taxon>Whippomorpha</taxon>
        <taxon>Cetacea</taxon>
        <taxon>Mysticeti</taxon>
        <taxon>Eschrichtiidae</taxon>
        <taxon>Eschrichtius</taxon>
    </lineage>
</organism>
<dbReference type="EMBL" id="JAIQCJ010002214">
    <property type="protein sequence ID" value="KAJ8779716.1"/>
    <property type="molecule type" value="Genomic_DNA"/>
</dbReference>
<reference evidence="1 2" key="1">
    <citation type="submission" date="2022-11" db="EMBL/GenBank/DDBJ databases">
        <title>Whole genome sequence of Eschrichtius robustus ER-17-0199.</title>
        <authorList>
            <person name="Bruniche-Olsen A."/>
            <person name="Black A.N."/>
            <person name="Fields C.J."/>
            <person name="Walden K."/>
            <person name="Dewoody J.A."/>
        </authorList>
    </citation>
    <scope>NUCLEOTIDE SEQUENCE [LARGE SCALE GENOMIC DNA]</scope>
    <source>
        <strain evidence="1">ER-17-0199</strain>
        <tissue evidence="1">Blubber</tissue>
    </source>
</reference>
<protein>
    <submittedName>
        <fullName evidence="1">Uncharacterized protein</fullName>
    </submittedName>
</protein>
<evidence type="ECO:0000313" key="1">
    <source>
        <dbReference type="EMBL" id="KAJ8779716.1"/>
    </source>
</evidence>